<comment type="caution">
    <text evidence="3">The sequence shown here is derived from an EMBL/GenBank/DDBJ whole genome shotgun (WGS) entry which is preliminary data.</text>
</comment>
<name>A0ABP7WS17_9GAMM</name>
<organism evidence="3 4">
    <name type="scientific">Zhongshania borealis</name>
    <dbReference type="NCBI Taxonomy" id="889488"/>
    <lineage>
        <taxon>Bacteria</taxon>
        <taxon>Pseudomonadati</taxon>
        <taxon>Pseudomonadota</taxon>
        <taxon>Gammaproteobacteria</taxon>
        <taxon>Cellvibrionales</taxon>
        <taxon>Spongiibacteraceae</taxon>
        <taxon>Zhongshania</taxon>
    </lineage>
</organism>
<dbReference type="Gene3D" id="1.10.287.1080">
    <property type="entry name" value="MazG-like"/>
    <property type="match status" value="1"/>
</dbReference>
<dbReference type="InterPro" id="IPR041407">
    <property type="entry name" value="MazG_C"/>
</dbReference>
<evidence type="ECO:0000259" key="1">
    <source>
        <dbReference type="Pfam" id="PF03819"/>
    </source>
</evidence>
<dbReference type="Proteomes" id="UP001500392">
    <property type="component" value="Unassembled WGS sequence"/>
</dbReference>
<dbReference type="Pfam" id="PF18722">
    <property type="entry name" value="MazG_C"/>
    <property type="match status" value="1"/>
</dbReference>
<dbReference type="InterPro" id="IPR011379">
    <property type="entry name" value="MazG-related_GP37"/>
</dbReference>
<feature type="domain" description="MazG C-terminal" evidence="2">
    <location>
        <begin position="111"/>
        <end position="295"/>
    </location>
</feature>
<dbReference type="CDD" id="cd11541">
    <property type="entry name" value="NTP-PPase_u4"/>
    <property type="match status" value="1"/>
</dbReference>
<accession>A0ABP7WS17</accession>
<dbReference type="Pfam" id="PF03819">
    <property type="entry name" value="MazG"/>
    <property type="match status" value="1"/>
</dbReference>
<gene>
    <name evidence="3" type="ORF">GCM10022414_18510</name>
</gene>
<evidence type="ECO:0008006" key="5">
    <source>
        <dbReference type="Google" id="ProtNLM"/>
    </source>
</evidence>
<feature type="domain" description="NTP pyrophosphohydrolase MazG-like" evidence="1">
    <location>
        <begin position="26"/>
        <end position="96"/>
    </location>
</feature>
<dbReference type="InterPro" id="IPR004518">
    <property type="entry name" value="MazG-like_dom"/>
</dbReference>
<evidence type="ECO:0000259" key="2">
    <source>
        <dbReference type="Pfam" id="PF18722"/>
    </source>
</evidence>
<proteinExistence type="predicted"/>
<sequence>MEIDEYQAAAADTIQFDIGNEQAKLITLLGLSGEVGELSTEYKKQVRDGASYKIFKEKLTEEIGDVLWYLSSLATMEDILLSDVVKENLRKTQERWHDLHPRGLLLFEKDFLDDDCREDEQFPRSFVAEFEERKTDIGTVYVDVTVNGKKFGNNVTDNAYDDDYYRYHDIFHLSYVVVLGWSPVCRKFFNCKRRSNPARDEVEDGGRGAVIDEAISILVFEYAQEHSYFDGAGGVDYSLLRTVKNLTKNLEVKACTPRDWEQAILLGFEMWRMLCEYRGGRVVCDMTERTMYFENL</sequence>
<dbReference type="RefSeq" id="WP_344934986.1">
    <property type="nucleotide sequence ID" value="NZ_BAABDM010000002.1"/>
</dbReference>
<dbReference type="SUPFAM" id="SSF101386">
    <property type="entry name" value="all-alpha NTP pyrophosphatases"/>
    <property type="match status" value="1"/>
</dbReference>
<dbReference type="EMBL" id="BAABDM010000002">
    <property type="protein sequence ID" value="GAA4094697.1"/>
    <property type="molecule type" value="Genomic_DNA"/>
</dbReference>
<reference evidence="4" key="1">
    <citation type="journal article" date="2019" name="Int. J. Syst. Evol. Microbiol.">
        <title>The Global Catalogue of Microorganisms (GCM) 10K type strain sequencing project: providing services to taxonomists for standard genome sequencing and annotation.</title>
        <authorList>
            <consortium name="The Broad Institute Genomics Platform"/>
            <consortium name="The Broad Institute Genome Sequencing Center for Infectious Disease"/>
            <person name="Wu L."/>
            <person name="Ma J."/>
        </authorList>
    </citation>
    <scope>NUCLEOTIDE SEQUENCE [LARGE SCALE GENOMIC DNA]</scope>
    <source>
        <strain evidence="4">JCM 17304</strain>
    </source>
</reference>
<evidence type="ECO:0000313" key="4">
    <source>
        <dbReference type="Proteomes" id="UP001500392"/>
    </source>
</evidence>
<protein>
    <recommendedName>
        <fullName evidence="5">Nucleotide pyrophosphohydrolase</fullName>
    </recommendedName>
</protein>
<keyword evidence="4" id="KW-1185">Reference proteome</keyword>
<evidence type="ECO:0000313" key="3">
    <source>
        <dbReference type="EMBL" id="GAA4094697.1"/>
    </source>
</evidence>